<evidence type="ECO:0000256" key="2">
    <source>
        <dbReference type="ARBA" id="ARBA00023125"/>
    </source>
</evidence>
<sequence length="274" mass="30316">MTIRNYELSITQFCDWLRASTGRADLADVTRENLKGWVLDASGRWEASTTNTKIAGVRSFGRWLVEEEYLTTNPASNLPVPAVVEVPPEVLSDEQLTTLLASCNGRSFLERRDHALIRVLLDTGVRVSELCQMTVSGTDLDAEMTTVLGKGGRPRAVYFSARTISALDRYLRARGGNPHSSSDHLWLSQRGRLTPDGVRTRLELLGEAAGIPGLHPHRFRHTWAHDHMLHDMSTTDLKRLAGWRSDAMVSRYGASGADVRAAAAARRAARGDRV</sequence>
<evidence type="ECO:0000256" key="3">
    <source>
        <dbReference type="PROSITE-ProRule" id="PRU01248"/>
    </source>
</evidence>
<evidence type="ECO:0000313" key="7">
    <source>
        <dbReference type="Proteomes" id="UP000694300"/>
    </source>
</evidence>
<dbReference type="PANTHER" id="PTHR30349:SF41">
    <property type="entry name" value="INTEGRASE_RECOMBINASE PROTEIN MJ0367-RELATED"/>
    <property type="match status" value="1"/>
</dbReference>
<dbReference type="PROSITE" id="PS51898">
    <property type="entry name" value="TYR_RECOMBINASE"/>
    <property type="match status" value="1"/>
</dbReference>
<gene>
    <name evidence="6" type="ORF">I4I82_27855</name>
</gene>
<reference evidence="6 7" key="1">
    <citation type="submission" date="2020-11" db="EMBL/GenBank/DDBJ databases">
        <title>Pseudonocardia abyssalis sp. nov. and Pseudonocardia oceani sp. nov., description and phylogenomic analysis of two novel actinomycetes isolated from the deep Southern Ocean.</title>
        <authorList>
            <person name="Parra J."/>
        </authorList>
    </citation>
    <scope>NUCLEOTIDE SEQUENCE [LARGE SCALE GENOMIC DNA]</scope>
    <source>
        <strain evidence="7">KRD185</strain>
    </source>
</reference>
<evidence type="ECO:0000313" key="6">
    <source>
        <dbReference type="EMBL" id="MBW0131468.1"/>
    </source>
</evidence>
<dbReference type="InterPro" id="IPR050090">
    <property type="entry name" value="Tyrosine_recombinase_XerCD"/>
</dbReference>
<comment type="similarity">
    <text evidence="1">Belongs to the 'phage' integrase family.</text>
</comment>
<feature type="domain" description="Core-binding (CB)" evidence="5">
    <location>
        <begin position="1"/>
        <end position="65"/>
    </location>
</feature>
<keyword evidence="7" id="KW-1185">Reference proteome</keyword>
<dbReference type="PANTHER" id="PTHR30349">
    <property type="entry name" value="PHAGE INTEGRASE-RELATED"/>
    <property type="match status" value="1"/>
</dbReference>
<dbReference type="PROSITE" id="PS51900">
    <property type="entry name" value="CB"/>
    <property type="match status" value="1"/>
</dbReference>
<feature type="domain" description="Tyr recombinase" evidence="4">
    <location>
        <begin position="86"/>
        <end position="266"/>
    </location>
</feature>
<comment type="caution">
    <text evidence="6">The sequence shown here is derived from an EMBL/GenBank/DDBJ whole genome shotgun (WGS) entry which is preliminary data.</text>
</comment>
<dbReference type="Pfam" id="PF00589">
    <property type="entry name" value="Phage_integrase"/>
    <property type="match status" value="1"/>
</dbReference>
<proteinExistence type="inferred from homology"/>
<organism evidence="6 7">
    <name type="scientific">Pseudonocardia oceani</name>
    <dbReference type="NCBI Taxonomy" id="2792013"/>
    <lineage>
        <taxon>Bacteria</taxon>
        <taxon>Bacillati</taxon>
        <taxon>Actinomycetota</taxon>
        <taxon>Actinomycetes</taxon>
        <taxon>Pseudonocardiales</taxon>
        <taxon>Pseudonocardiaceae</taxon>
        <taxon>Pseudonocardia</taxon>
    </lineage>
</organism>
<dbReference type="Pfam" id="PF02899">
    <property type="entry name" value="Phage_int_SAM_1"/>
    <property type="match status" value="1"/>
</dbReference>
<dbReference type="EMBL" id="JADQDF010000001">
    <property type="protein sequence ID" value="MBW0131468.1"/>
    <property type="molecule type" value="Genomic_DNA"/>
</dbReference>
<protein>
    <submittedName>
        <fullName evidence="6">Tyrosine-type recombinase/integrase</fullName>
    </submittedName>
</protein>
<keyword evidence="2 3" id="KW-0238">DNA-binding</keyword>
<evidence type="ECO:0000259" key="4">
    <source>
        <dbReference type="PROSITE" id="PS51898"/>
    </source>
</evidence>
<evidence type="ECO:0000256" key="1">
    <source>
        <dbReference type="ARBA" id="ARBA00008857"/>
    </source>
</evidence>
<dbReference type="InterPro" id="IPR044068">
    <property type="entry name" value="CB"/>
</dbReference>
<dbReference type="Proteomes" id="UP000694300">
    <property type="component" value="Unassembled WGS sequence"/>
</dbReference>
<evidence type="ECO:0000259" key="5">
    <source>
        <dbReference type="PROSITE" id="PS51900"/>
    </source>
</evidence>
<dbReference type="InterPro" id="IPR004107">
    <property type="entry name" value="Integrase_SAM-like_N"/>
</dbReference>
<name>A0ABS6UGW1_9PSEU</name>
<accession>A0ABS6UGW1</accession>
<dbReference type="InterPro" id="IPR002104">
    <property type="entry name" value="Integrase_catalytic"/>
</dbReference>